<accession>A0ACB9D2Z8</accession>
<dbReference type="Proteomes" id="UP001055811">
    <property type="component" value="Linkage Group LG05"/>
</dbReference>
<keyword evidence="2" id="KW-1185">Reference proteome</keyword>
<protein>
    <submittedName>
        <fullName evidence="1">Uncharacterized protein</fullName>
    </submittedName>
</protein>
<evidence type="ECO:0000313" key="1">
    <source>
        <dbReference type="EMBL" id="KAI3740977.1"/>
    </source>
</evidence>
<comment type="caution">
    <text evidence="1">The sequence shown here is derived from an EMBL/GenBank/DDBJ whole genome shotgun (WGS) entry which is preliminary data.</text>
</comment>
<gene>
    <name evidence="1" type="ORF">L2E82_31452</name>
</gene>
<organism evidence="1 2">
    <name type="scientific">Cichorium intybus</name>
    <name type="common">Chicory</name>
    <dbReference type="NCBI Taxonomy" id="13427"/>
    <lineage>
        <taxon>Eukaryota</taxon>
        <taxon>Viridiplantae</taxon>
        <taxon>Streptophyta</taxon>
        <taxon>Embryophyta</taxon>
        <taxon>Tracheophyta</taxon>
        <taxon>Spermatophyta</taxon>
        <taxon>Magnoliopsida</taxon>
        <taxon>eudicotyledons</taxon>
        <taxon>Gunneridae</taxon>
        <taxon>Pentapetalae</taxon>
        <taxon>asterids</taxon>
        <taxon>campanulids</taxon>
        <taxon>Asterales</taxon>
        <taxon>Asteraceae</taxon>
        <taxon>Cichorioideae</taxon>
        <taxon>Cichorieae</taxon>
        <taxon>Cichoriinae</taxon>
        <taxon>Cichorium</taxon>
    </lineage>
</organism>
<reference evidence="1 2" key="2">
    <citation type="journal article" date="2022" name="Mol. Ecol. Resour.">
        <title>The genomes of chicory, endive, great burdock and yacon provide insights into Asteraceae paleo-polyploidization history and plant inulin production.</title>
        <authorList>
            <person name="Fan W."/>
            <person name="Wang S."/>
            <person name="Wang H."/>
            <person name="Wang A."/>
            <person name="Jiang F."/>
            <person name="Liu H."/>
            <person name="Zhao H."/>
            <person name="Xu D."/>
            <person name="Zhang Y."/>
        </authorList>
    </citation>
    <scope>NUCLEOTIDE SEQUENCE [LARGE SCALE GENOMIC DNA]</scope>
    <source>
        <strain evidence="2">cv. Punajuju</strain>
        <tissue evidence="1">Leaves</tissue>
    </source>
</reference>
<evidence type="ECO:0000313" key="2">
    <source>
        <dbReference type="Proteomes" id="UP001055811"/>
    </source>
</evidence>
<proteinExistence type="predicted"/>
<sequence>MTVQQDGILGVVMISNLKNIIHQVSSRRLQQKFNSTIPFLLFHHRSIFSLFFKSSPTIRFSCHFFSAVSQISSTSFVPIS</sequence>
<name>A0ACB9D2Z8_CICIN</name>
<reference evidence="2" key="1">
    <citation type="journal article" date="2022" name="Mol. Ecol. Resour.">
        <title>The genomes of chicory, endive, great burdock and yacon provide insights into Asteraceae palaeo-polyploidization history and plant inulin production.</title>
        <authorList>
            <person name="Fan W."/>
            <person name="Wang S."/>
            <person name="Wang H."/>
            <person name="Wang A."/>
            <person name="Jiang F."/>
            <person name="Liu H."/>
            <person name="Zhao H."/>
            <person name="Xu D."/>
            <person name="Zhang Y."/>
        </authorList>
    </citation>
    <scope>NUCLEOTIDE SEQUENCE [LARGE SCALE GENOMIC DNA]</scope>
    <source>
        <strain evidence="2">cv. Punajuju</strain>
    </source>
</reference>
<dbReference type="EMBL" id="CM042013">
    <property type="protein sequence ID" value="KAI3740977.1"/>
    <property type="molecule type" value="Genomic_DNA"/>
</dbReference>